<name>A0ABT3N4F4_9GAMM</name>
<evidence type="ECO:0000313" key="2">
    <source>
        <dbReference type="Proteomes" id="UP001209854"/>
    </source>
</evidence>
<proteinExistence type="predicted"/>
<protein>
    <submittedName>
        <fullName evidence="1">Uncharacterized protein</fullName>
    </submittedName>
</protein>
<evidence type="ECO:0000313" key="1">
    <source>
        <dbReference type="EMBL" id="MCW7556505.1"/>
    </source>
</evidence>
<accession>A0ABT3N4F4</accession>
<reference evidence="1 2" key="1">
    <citation type="submission" date="2022-10" db="EMBL/GenBank/DDBJ databases">
        <title>High-quality genome sequences of two octocoral-associated bacteria, Endozoicomonas euniceicola EF212 and Endozoicomonas gorgoniicola PS125.</title>
        <authorList>
            <person name="Chiou Y.-J."/>
            <person name="Chen Y.-H."/>
        </authorList>
    </citation>
    <scope>NUCLEOTIDE SEQUENCE [LARGE SCALE GENOMIC DNA]</scope>
    <source>
        <strain evidence="1 2">PS125</strain>
    </source>
</reference>
<dbReference type="RefSeq" id="WP_262568774.1">
    <property type="nucleotide sequence ID" value="NZ_CP103299.1"/>
</dbReference>
<dbReference type="Proteomes" id="UP001209854">
    <property type="component" value="Unassembled WGS sequence"/>
</dbReference>
<keyword evidence="2" id="KW-1185">Reference proteome</keyword>
<dbReference type="EMBL" id="JAPFCC010000002">
    <property type="protein sequence ID" value="MCW7556505.1"/>
    <property type="molecule type" value="Genomic_DNA"/>
</dbReference>
<organism evidence="1 2">
    <name type="scientific">Endozoicomonas gorgoniicola</name>
    <dbReference type="NCBI Taxonomy" id="1234144"/>
    <lineage>
        <taxon>Bacteria</taxon>
        <taxon>Pseudomonadati</taxon>
        <taxon>Pseudomonadota</taxon>
        <taxon>Gammaproteobacteria</taxon>
        <taxon>Oceanospirillales</taxon>
        <taxon>Endozoicomonadaceae</taxon>
        <taxon>Endozoicomonas</taxon>
    </lineage>
</organism>
<sequence>MVTERQQQAVEAYNDHSLTTQEAADLINMNHRNFLRMIKKVRDSGEVMLKDRKNIRQMSVCVNNDNPAAEPEIVEPAWDVEHVSQRTGKIQHHLNQTRSGRYVITAAQNATPVHKDFWIALQHYCKANNAELLVIPYRYKNVTNIHTTKDRGQEWWSAEVLPFICDQRIQINDNLVVFGDISIQPTAVNPLSGFESISQDKSAIFGHSKRQLTTIPTPQSRLPKILTTSGVCTIKNYVPAKAGKKAEFHHCLGAAVVEVCGDHVYHMRQINACSDGSFIDLNKEYTVSGVQAAGRPLAIELGDSHAFMEDRRVSIATFESDDSICAVLNPERVVVNDVLDFHSRNHHHKNDPLYNYWKHHSHTDCVESEIKLTCHYIDRIRWPVIIKRSNHDEAMERWLKEADPKHDPRNARLYHATMAQILTIHDERMAAGLVYESVDPFELVARQHLEHSDVRFLRRDESCVIGGVEVSYHGDQGPNGVRGSRKAFTRIGVKVTIGHSHSPGIEEGVYQVGVSAKMDMGYNKGPGSWLHTHCVTYANGKRTLINVIDGQWRATE</sequence>
<comment type="caution">
    <text evidence="1">The sequence shown here is derived from an EMBL/GenBank/DDBJ whole genome shotgun (WGS) entry which is preliminary data.</text>
</comment>
<gene>
    <name evidence="1" type="ORF">NX722_28485</name>
</gene>